<name>A0A318EFH0_9GAMM</name>
<evidence type="ECO:0000313" key="1">
    <source>
        <dbReference type="EMBL" id="PXV71563.1"/>
    </source>
</evidence>
<gene>
    <name evidence="1" type="ORF">C8D93_101615</name>
</gene>
<dbReference type="PANTHER" id="PTHR36154">
    <property type="entry name" value="DNA-BINDING TRANSCRIPTIONAL ACTIVATOR ALPA"/>
    <property type="match status" value="1"/>
</dbReference>
<accession>A0A318EFH0</accession>
<dbReference type="Gene3D" id="1.10.238.160">
    <property type="match status" value="1"/>
</dbReference>
<dbReference type="EMBL" id="QICN01000001">
    <property type="protein sequence ID" value="PXV71563.1"/>
    <property type="molecule type" value="Genomic_DNA"/>
</dbReference>
<dbReference type="InterPro" id="IPR010260">
    <property type="entry name" value="AlpA"/>
</dbReference>
<dbReference type="PANTHER" id="PTHR36154:SF1">
    <property type="entry name" value="DNA-BINDING TRANSCRIPTIONAL ACTIVATOR ALPA"/>
    <property type="match status" value="1"/>
</dbReference>
<organism evidence="1 2">
    <name type="scientific">Sinimarinibacterium flocculans</name>
    <dbReference type="NCBI Taxonomy" id="985250"/>
    <lineage>
        <taxon>Bacteria</taxon>
        <taxon>Pseudomonadati</taxon>
        <taxon>Pseudomonadota</taxon>
        <taxon>Gammaproteobacteria</taxon>
        <taxon>Nevskiales</taxon>
        <taxon>Nevskiaceae</taxon>
        <taxon>Sinimarinibacterium</taxon>
    </lineage>
</organism>
<dbReference type="Pfam" id="PF05930">
    <property type="entry name" value="Phage_AlpA"/>
    <property type="match status" value="1"/>
</dbReference>
<evidence type="ECO:0000313" key="2">
    <source>
        <dbReference type="Proteomes" id="UP000248330"/>
    </source>
</evidence>
<dbReference type="Proteomes" id="UP000248330">
    <property type="component" value="Unassembled WGS sequence"/>
</dbReference>
<reference evidence="1 2" key="1">
    <citation type="submission" date="2018-04" db="EMBL/GenBank/DDBJ databases">
        <title>Genomic Encyclopedia of Type Strains, Phase IV (KMG-IV): sequencing the most valuable type-strain genomes for metagenomic binning, comparative biology and taxonomic classification.</title>
        <authorList>
            <person name="Goeker M."/>
        </authorList>
    </citation>
    <scope>NUCLEOTIDE SEQUENCE [LARGE SCALE GENOMIC DNA]</scope>
    <source>
        <strain evidence="1 2">DSM 104150</strain>
    </source>
</reference>
<sequence>MKRTGLGRSTVYAEVARRRFPSPVRLTARSVGWVESEVVDWIDQRIRDRIDMKHVNQLVGVDEAP</sequence>
<dbReference type="InterPro" id="IPR052931">
    <property type="entry name" value="Prophage_regulatory_activator"/>
</dbReference>
<keyword evidence="2" id="KW-1185">Reference proteome</keyword>
<proteinExistence type="predicted"/>
<protein>
    <submittedName>
        <fullName evidence="1">AlpA family transcriptional regulator</fullName>
    </submittedName>
</protein>
<dbReference type="AlphaFoldDB" id="A0A318EFH0"/>
<comment type="caution">
    <text evidence="1">The sequence shown here is derived from an EMBL/GenBank/DDBJ whole genome shotgun (WGS) entry which is preliminary data.</text>
</comment>